<evidence type="ECO:0000256" key="4">
    <source>
        <dbReference type="SAM" id="MobiDB-lite"/>
    </source>
</evidence>
<dbReference type="InterPro" id="IPR051201">
    <property type="entry name" value="Chloro_Bact_Ser_Proteases"/>
</dbReference>
<accession>A0ABV5W3E4</accession>
<dbReference type="GO" id="GO:0006508">
    <property type="term" value="P:proteolysis"/>
    <property type="evidence" value="ECO:0007669"/>
    <property type="project" value="UniProtKB-KW"/>
</dbReference>
<evidence type="ECO:0000256" key="5">
    <source>
        <dbReference type="SAM" id="Phobius"/>
    </source>
</evidence>
<keyword evidence="5" id="KW-0812">Transmembrane</keyword>
<evidence type="ECO:0000256" key="3">
    <source>
        <dbReference type="ARBA" id="ARBA00022825"/>
    </source>
</evidence>
<dbReference type="SUPFAM" id="SSF50494">
    <property type="entry name" value="Trypsin-like serine proteases"/>
    <property type="match status" value="1"/>
</dbReference>
<dbReference type="EC" id="3.4.21.-" evidence="6"/>
<sequence>MKKDEDRLSDADNRRNGNGEESAREDERVQAEETEREGGRGEQRERSHEVEHENQYRHEDEERDEADDISWSEADEEEDRDYFERKARTRQRLKKAIAVFMVVALLANVFAFWPLLYNLDAIRFLSVSRELSRNDAISQYKQAIVTVSTEQGKGTGFLISPDGYIVTNHHVIEGNKKAFVRFSKGLSYEAEVVVSEAGLDLAVLKIAPDKERRTTLPVERKRTWQAGEHVYVIGNPLFFSRIANEGTIAGEIPVHGLDVPAMALQAPIYKGNSGSPVINESGEAIAVVFATTEIELAGRKEKVGLAVPVDYLLPYLDKLANPQ</sequence>
<dbReference type="Pfam" id="PF13365">
    <property type="entry name" value="Trypsin_2"/>
    <property type="match status" value="1"/>
</dbReference>
<keyword evidence="5" id="KW-0472">Membrane</keyword>
<keyword evidence="3" id="KW-0720">Serine protease</keyword>
<keyword evidence="1 6" id="KW-0645">Protease</keyword>
<evidence type="ECO:0000256" key="2">
    <source>
        <dbReference type="ARBA" id="ARBA00022801"/>
    </source>
</evidence>
<proteinExistence type="predicted"/>
<keyword evidence="2 6" id="KW-0378">Hydrolase</keyword>
<evidence type="ECO:0000313" key="6">
    <source>
        <dbReference type="EMBL" id="MFB9754927.1"/>
    </source>
</evidence>
<dbReference type="PRINTS" id="PR00834">
    <property type="entry name" value="PROTEASES2C"/>
</dbReference>
<name>A0ABV5W3E4_9BACL</name>
<feature type="compositionally biased region" description="Acidic residues" evidence="4">
    <location>
        <begin position="61"/>
        <end position="81"/>
    </location>
</feature>
<dbReference type="EMBL" id="JBHMAG010000016">
    <property type="protein sequence ID" value="MFB9754927.1"/>
    <property type="molecule type" value="Genomic_DNA"/>
</dbReference>
<protein>
    <submittedName>
        <fullName evidence="6">S1C family serine protease</fullName>
        <ecNumber evidence="6">3.4.21.-</ecNumber>
    </submittedName>
</protein>
<comment type="caution">
    <text evidence="6">The sequence shown here is derived from an EMBL/GenBank/DDBJ whole genome shotgun (WGS) entry which is preliminary data.</text>
</comment>
<gene>
    <name evidence="6" type="ORF">ACFFNY_25420</name>
</gene>
<evidence type="ECO:0000313" key="7">
    <source>
        <dbReference type="Proteomes" id="UP001589619"/>
    </source>
</evidence>
<dbReference type="PANTHER" id="PTHR43343">
    <property type="entry name" value="PEPTIDASE S12"/>
    <property type="match status" value="1"/>
</dbReference>
<dbReference type="PANTHER" id="PTHR43343:SF3">
    <property type="entry name" value="PROTEASE DO-LIKE 8, CHLOROPLASTIC"/>
    <property type="match status" value="1"/>
</dbReference>
<feature type="transmembrane region" description="Helical" evidence="5">
    <location>
        <begin position="96"/>
        <end position="116"/>
    </location>
</feature>
<feature type="compositionally biased region" description="Basic and acidic residues" evidence="4">
    <location>
        <begin position="1"/>
        <end position="60"/>
    </location>
</feature>
<reference evidence="6 7" key="1">
    <citation type="submission" date="2024-09" db="EMBL/GenBank/DDBJ databases">
        <authorList>
            <person name="Sun Q."/>
            <person name="Mori K."/>
        </authorList>
    </citation>
    <scope>NUCLEOTIDE SEQUENCE [LARGE SCALE GENOMIC DNA]</scope>
    <source>
        <strain evidence="6 7">JCM 12520</strain>
    </source>
</reference>
<dbReference type="InterPro" id="IPR009003">
    <property type="entry name" value="Peptidase_S1_PA"/>
</dbReference>
<dbReference type="Gene3D" id="2.40.10.120">
    <property type="match status" value="1"/>
</dbReference>
<dbReference type="RefSeq" id="WP_344909970.1">
    <property type="nucleotide sequence ID" value="NZ_BAAAYO010000008.1"/>
</dbReference>
<feature type="region of interest" description="Disordered" evidence="4">
    <location>
        <begin position="1"/>
        <end position="81"/>
    </location>
</feature>
<keyword evidence="5" id="KW-1133">Transmembrane helix</keyword>
<dbReference type="InterPro" id="IPR001940">
    <property type="entry name" value="Peptidase_S1C"/>
</dbReference>
<organism evidence="6 7">
    <name type="scientific">Paenibacillus hodogayensis</name>
    <dbReference type="NCBI Taxonomy" id="279208"/>
    <lineage>
        <taxon>Bacteria</taxon>
        <taxon>Bacillati</taxon>
        <taxon>Bacillota</taxon>
        <taxon>Bacilli</taxon>
        <taxon>Bacillales</taxon>
        <taxon>Paenibacillaceae</taxon>
        <taxon>Paenibacillus</taxon>
    </lineage>
</organism>
<dbReference type="Proteomes" id="UP001589619">
    <property type="component" value="Unassembled WGS sequence"/>
</dbReference>
<keyword evidence="7" id="KW-1185">Reference proteome</keyword>
<evidence type="ECO:0000256" key="1">
    <source>
        <dbReference type="ARBA" id="ARBA00022670"/>
    </source>
</evidence>
<dbReference type="GO" id="GO:0008233">
    <property type="term" value="F:peptidase activity"/>
    <property type="evidence" value="ECO:0007669"/>
    <property type="project" value="UniProtKB-KW"/>
</dbReference>